<dbReference type="GeneID" id="28762594"/>
<evidence type="ECO:0000313" key="1">
    <source>
        <dbReference type="EMBL" id="OAG03337.1"/>
    </source>
</evidence>
<dbReference type="RefSeq" id="XP_018033702.1">
    <property type="nucleotide sequence ID" value="XM_018179108.1"/>
</dbReference>
<dbReference type="Gene3D" id="3.30.530.20">
    <property type="match status" value="1"/>
</dbReference>
<organism evidence="1 2">
    <name type="scientific">Paraphaeosphaeria sporulosa</name>
    <dbReference type="NCBI Taxonomy" id="1460663"/>
    <lineage>
        <taxon>Eukaryota</taxon>
        <taxon>Fungi</taxon>
        <taxon>Dikarya</taxon>
        <taxon>Ascomycota</taxon>
        <taxon>Pezizomycotina</taxon>
        <taxon>Dothideomycetes</taxon>
        <taxon>Pleosporomycetidae</taxon>
        <taxon>Pleosporales</taxon>
        <taxon>Massarineae</taxon>
        <taxon>Didymosphaeriaceae</taxon>
        <taxon>Paraphaeosphaeria</taxon>
    </lineage>
</organism>
<accession>A0A177C9A5</accession>
<gene>
    <name evidence="1" type="ORF">CC84DRAFT_1167042</name>
</gene>
<evidence type="ECO:0008006" key="3">
    <source>
        <dbReference type="Google" id="ProtNLM"/>
    </source>
</evidence>
<dbReference type="InParanoid" id="A0A177C9A5"/>
<reference evidence="1 2" key="1">
    <citation type="submission" date="2016-05" db="EMBL/GenBank/DDBJ databases">
        <title>Comparative analysis of secretome profiles of manganese(II)-oxidizing ascomycete fungi.</title>
        <authorList>
            <consortium name="DOE Joint Genome Institute"/>
            <person name="Zeiner C.A."/>
            <person name="Purvine S.O."/>
            <person name="Zink E.M."/>
            <person name="Wu S."/>
            <person name="Pasa-Tolic L."/>
            <person name="Chaput D.L."/>
            <person name="Haridas S."/>
            <person name="Grigoriev I.V."/>
            <person name="Santelli C.M."/>
            <person name="Hansel C.M."/>
        </authorList>
    </citation>
    <scope>NUCLEOTIDE SEQUENCE [LARGE SCALE GENOMIC DNA]</scope>
    <source>
        <strain evidence="1 2">AP3s5-JAC2a</strain>
    </source>
</reference>
<protein>
    <recommendedName>
        <fullName evidence="3">Polyketide cyclase</fullName>
    </recommendedName>
</protein>
<dbReference type="AlphaFoldDB" id="A0A177C9A5"/>
<keyword evidence="2" id="KW-1185">Reference proteome</keyword>
<dbReference type="InterPro" id="IPR023393">
    <property type="entry name" value="START-like_dom_sf"/>
</dbReference>
<sequence>MSLLAVESHNNITRSTSNVFAFVSSPSNWAGLHPGSKKIIGEGVTGSAAVGTRFVEVIDDDNGNVFDASWMIIRSINDELFQFQFPSDFARGPFQEIVITYNVTPEADGSMAFTRRMASWIRPGIDAEKLISFSKNDMHNQYMANVKAKVERR</sequence>
<dbReference type="OrthoDB" id="5289017at2759"/>
<dbReference type="SUPFAM" id="SSF55961">
    <property type="entry name" value="Bet v1-like"/>
    <property type="match status" value="1"/>
</dbReference>
<dbReference type="EMBL" id="KV441555">
    <property type="protein sequence ID" value="OAG03337.1"/>
    <property type="molecule type" value="Genomic_DNA"/>
</dbReference>
<evidence type="ECO:0000313" key="2">
    <source>
        <dbReference type="Proteomes" id="UP000077069"/>
    </source>
</evidence>
<name>A0A177C9A5_9PLEO</name>
<dbReference type="Proteomes" id="UP000077069">
    <property type="component" value="Unassembled WGS sequence"/>
</dbReference>
<proteinExistence type="predicted"/>
<dbReference type="Pfam" id="PF10604">
    <property type="entry name" value="Polyketide_cyc2"/>
    <property type="match status" value="1"/>
</dbReference>
<dbReference type="InterPro" id="IPR019587">
    <property type="entry name" value="Polyketide_cyclase/dehydratase"/>
</dbReference>